<evidence type="ECO:0000313" key="2">
    <source>
        <dbReference type="EMBL" id="GFR70742.1"/>
    </source>
</evidence>
<gene>
    <name evidence="2" type="ORF">ElyMa_005660500</name>
</gene>
<dbReference type="EMBL" id="BMAT01011340">
    <property type="protein sequence ID" value="GFR70742.1"/>
    <property type="molecule type" value="Genomic_DNA"/>
</dbReference>
<sequence length="69" mass="7324">MITGSRPIEPALGELTPEFPGEAGDMEIGDVWLIGDRSADNSAVIPVSSSSVPSDLELRAGKKMLRIEN</sequence>
<reference evidence="2 3" key="1">
    <citation type="journal article" date="2021" name="Elife">
        <title>Chloroplast acquisition without the gene transfer in kleptoplastic sea slugs, Plakobranchus ocellatus.</title>
        <authorList>
            <person name="Maeda T."/>
            <person name="Takahashi S."/>
            <person name="Yoshida T."/>
            <person name="Shimamura S."/>
            <person name="Takaki Y."/>
            <person name="Nagai Y."/>
            <person name="Toyoda A."/>
            <person name="Suzuki Y."/>
            <person name="Arimoto A."/>
            <person name="Ishii H."/>
            <person name="Satoh N."/>
            <person name="Nishiyama T."/>
            <person name="Hasebe M."/>
            <person name="Maruyama T."/>
            <person name="Minagawa J."/>
            <person name="Obokata J."/>
            <person name="Shigenobu S."/>
        </authorList>
    </citation>
    <scope>NUCLEOTIDE SEQUENCE [LARGE SCALE GENOMIC DNA]</scope>
</reference>
<dbReference type="AlphaFoldDB" id="A0AAV4FBX0"/>
<protein>
    <submittedName>
        <fullName evidence="2">Uncharacterized protein</fullName>
    </submittedName>
</protein>
<evidence type="ECO:0000313" key="3">
    <source>
        <dbReference type="Proteomes" id="UP000762676"/>
    </source>
</evidence>
<keyword evidence="3" id="KW-1185">Reference proteome</keyword>
<accession>A0AAV4FBX0</accession>
<feature type="region of interest" description="Disordered" evidence="1">
    <location>
        <begin position="1"/>
        <end position="23"/>
    </location>
</feature>
<organism evidence="2 3">
    <name type="scientific">Elysia marginata</name>
    <dbReference type="NCBI Taxonomy" id="1093978"/>
    <lineage>
        <taxon>Eukaryota</taxon>
        <taxon>Metazoa</taxon>
        <taxon>Spiralia</taxon>
        <taxon>Lophotrochozoa</taxon>
        <taxon>Mollusca</taxon>
        <taxon>Gastropoda</taxon>
        <taxon>Heterobranchia</taxon>
        <taxon>Euthyneura</taxon>
        <taxon>Panpulmonata</taxon>
        <taxon>Sacoglossa</taxon>
        <taxon>Placobranchoidea</taxon>
        <taxon>Plakobranchidae</taxon>
        <taxon>Elysia</taxon>
    </lineage>
</organism>
<evidence type="ECO:0000256" key="1">
    <source>
        <dbReference type="SAM" id="MobiDB-lite"/>
    </source>
</evidence>
<comment type="caution">
    <text evidence="2">The sequence shown here is derived from an EMBL/GenBank/DDBJ whole genome shotgun (WGS) entry which is preliminary data.</text>
</comment>
<proteinExistence type="predicted"/>
<dbReference type="Proteomes" id="UP000762676">
    <property type="component" value="Unassembled WGS sequence"/>
</dbReference>
<name>A0AAV4FBX0_9GAST</name>